<protein>
    <recommendedName>
        <fullName evidence="1">Probable cell division protein WhiA</fullName>
    </recommendedName>
</protein>
<proteinExistence type="inferred from homology"/>
<dbReference type="KEGG" id="asoc:CB4_00763"/>
<gene>
    <name evidence="1 2" type="primary">whiA</name>
    <name evidence="2" type="ORF">CB4_00763</name>
</gene>
<evidence type="ECO:0000256" key="1">
    <source>
        <dbReference type="HAMAP-Rule" id="MF_01420"/>
    </source>
</evidence>
<sequence>MSFAAQTKKELTQLETSGCCDKAELTALIRMNGSLQFGGKRFVLDVMTENAAIARRIYSLVKKIFQINAELLVRRKMRLKKNNVYIVRIPQQAREILEDLGIMIEGTFYYGISDSIIVNGCCKRAYLRGAFLAGGSVNHPEASSYHLEIFSSHQEHCEKLVELANYFDLNARCIERKKGHIMYIKEGEKIAEFLRIIEAHQALFFFEDVRIVKEMKNSANRLNNCDMANLNKTVAAAIQQIENIMLIDRYMGLSNLPDRLREVAELRLQHRDMNLAELGEMVPSGKVSKSGINHRLRKINEIASKLRANEVKSQE</sequence>
<dbReference type="InterPro" id="IPR039518">
    <property type="entry name" value="WhiA_LAGLIDADG_dom"/>
</dbReference>
<comment type="similarity">
    <text evidence="1">Belongs to the WhiA family.</text>
</comment>
<dbReference type="OrthoDB" id="401278at2"/>
<dbReference type="InterPro" id="IPR023054">
    <property type="entry name" value="Sporulation_regulator_WhiA_C"/>
</dbReference>
<dbReference type="Pfam" id="PF14527">
    <property type="entry name" value="LAGLIDADG_WhiA"/>
    <property type="match status" value="1"/>
</dbReference>
<dbReference type="GO" id="GO:0051301">
    <property type="term" value="P:cell division"/>
    <property type="evidence" value="ECO:0007669"/>
    <property type="project" value="UniProtKB-UniRule"/>
</dbReference>
<dbReference type="InterPro" id="IPR027434">
    <property type="entry name" value="Homing_endonucl"/>
</dbReference>
<name>A0A0U5BEQ1_9BACL</name>
<dbReference type="FunFam" id="3.10.28.10:FF:000002">
    <property type="entry name" value="Probable cell division protein WhiA"/>
    <property type="match status" value="1"/>
</dbReference>
<dbReference type="NCBIfam" id="TIGR00647">
    <property type="entry name" value="DNA_bind_WhiA"/>
    <property type="match status" value="1"/>
</dbReference>
<dbReference type="InterPro" id="IPR003802">
    <property type="entry name" value="Sporulation_regulator_WhiA"/>
</dbReference>
<keyword evidence="3" id="KW-1185">Reference proteome</keyword>
<dbReference type="SUPFAM" id="SSF55608">
    <property type="entry name" value="Homing endonucleases"/>
    <property type="match status" value="1"/>
</dbReference>
<dbReference type="EMBL" id="AP017312">
    <property type="protein sequence ID" value="BAU26622.1"/>
    <property type="molecule type" value="Genomic_DNA"/>
</dbReference>
<comment type="function">
    <text evidence="1">Involved in cell division and chromosome segregation.</text>
</comment>
<dbReference type="Gene3D" id="3.10.28.10">
    <property type="entry name" value="Homing endonucleases"/>
    <property type="match status" value="1"/>
</dbReference>
<dbReference type="Pfam" id="PF10298">
    <property type="entry name" value="WhiA_N"/>
    <property type="match status" value="1"/>
</dbReference>
<dbReference type="PANTHER" id="PTHR37307">
    <property type="entry name" value="CELL DIVISION PROTEIN WHIA-RELATED"/>
    <property type="match status" value="1"/>
</dbReference>
<evidence type="ECO:0000313" key="3">
    <source>
        <dbReference type="Proteomes" id="UP000217696"/>
    </source>
</evidence>
<keyword evidence="1" id="KW-0131">Cell cycle</keyword>
<reference evidence="2 3" key="1">
    <citation type="submission" date="2015-12" db="EMBL/GenBank/DDBJ databases">
        <title>Genome sequence of Aneurinibacillus soli.</title>
        <authorList>
            <person name="Lee J.S."/>
            <person name="Lee K.C."/>
            <person name="Kim K.K."/>
            <person name="Lee B.W."/>
        </authorList>
    </citation>
    <scope>NUCLEOTIDE SEQUENCE [LARGE SCALE GENOMIC DNA]</scope>
    <source>
        <strain evidence="2 3">CB4</strain>
    </source>
</reference>
<dbReference type="InterPro" id="IPR018478">
    <property type="entry name" value="Sporu_reg_WhiA_N_dom"/>
</dbReference>
<dbReference type="Proteomes" id="UP000217696">
    <property type="component" value="Chromosome"/>
</dbReference>
<dbReference type="AlphaFoldDB" id="A0A0U5BEQ1"/>
<dbReference type="RefSeq" id="WP_096463653.1">
    <property type="nucleotide sequence ID" value="NZ_AP017312.1"/>
</dbReference>
<dbReference type="PANTHER" id="PTHR37307:SF1">
    <property type="entry name" value="CELL DIVISION PROTEIN WHIA-RELATED"/>
    <property type="match status" value="1"/>
</dbReference>
<keyword evidence="1" id="KW-0132">Cell division</keyword>
<dbReference type="HAMAP" id="MF_01420">
    <property type="entry name" value="HTH_type_WhiA"/>
    <property type="match status" value="1"/>
</dbReference>
<accession>A0A0U5BEQ1</accession>
<dbReference type="GO" id="GO:0043937">
    <property type="term" value="P:regulation of sporulation"/>
    <property type="evidence" value="ECO:0007669"/>
    <property type="project" value="InterPro"/>
</dbReference>
<keyword evidence="1" id="KW-0238">DNA-binding</keyword>
<organism evidence="2 3">
    <name type="scientific">Aneurinibacillus soli</name>
    <dbReference type="NCBI Taxonomy" id="1500254"/>
    <lineage>
        <taxon>Bacteria</taxon>
        <taxon>Bacillati</taxon>
        <taxon>Bacillota</taxon>
        <taxon>Bacilli</taxon>
        <taxon>Bacillales</taxon>
        <taxon>Paenibacillaceae</taxon>
        <taxon>Aneurinibacillus group</taxon>
        <taxon>Aneurinibacillus</taxon>
    </lineage>
</organism>
<dbReference type="GO" id="GO:0003677">
    <property type="term" value="F:DNA binding"/>
    <property type="evidence" value="ECO:0007669"/>
    <property type="project" value="UniProtKB-UniRule"/>
</dbReference>
<dbReference type="Pfam" id="PF02650">
    <property type="entry name" value="HTH_WhiA"/>
    <property type="match status" value="1"/>
</dbReference>
<evidence type="ECO:0000313" key="2">
    <source>
        <dbReference type="EMBL" id="BAU26622.1"/>
    </source>
</evidence>